<evidence type="ECO:0000313" key="2">
    <source>
        <dbReference type="EMBL" id="VDK32111.1"/>
    </source>
</evidence>
<name>A0A0R3W1L3_TAEAS</name>
<reference evidence="2 3" key="2">
    <citation type="submission" date="2018-11" db="EMBL/GenBank/DDBJ databases">
        <authorList>
            <consortium name="Pathogen Informatics"/>
        </authorList>
    </citation>
    <scope>NUCLEOTIDE SEQUENCE [LARGE SCALE GENOMIC DNA]</scope>
</reference>
<dbReference type="Pfam" id="PF18996">
    <property type="entry name" value="DUF5726"/>
    <property type="match status" value="1"/>
</dbReference>
<feature type="domain" description="DUF5726" evidence="1">
    <location>
        <begin position="51"/>
        <end position="123"/>
    </location>
</feature>
<protein>
    <submittedName>
        <fullName evidence="4">DUF5726 domain-containing protein</fullName>
    </submittedName>
</protein>
<keyword evidence="3" id="KW-1185">Reference proteome</keyword>
<proteinExistence type="predicted"/>
<evidence type="ECO:0000313" key="3">
    <source>
        <dbReference type="Proteomes" id="UP000282613"/>
    </source>
</evidence>
<dbReference type="OrthoDB" id="10047254at2759"/>
<dbReference type="WBParaSite" id="TASK_0000363501-mRNA-1">
    <property type="protein sequence ID" value="TASK_0000363501-mRNA-1"/>
    <property type="gene ID" value="TASK_0000363501"/>
</dbReference>
<dbReference type="Proteomes" id="UP000282613">
    <property type="component" value="Unassembled WGS sequence"/>
</dbReference>
<accession>A0A0R3W1L3</accession>
<evidence type="ECO:0000259" key="1">
    <source>
        <dbReference type="Pfam" id="PF18996"/>
    </source>
</evidence>
<reference evidence="4" key="1">
    <citation type="submission" date="2017-02" db="UniProtKB">
        <authorList>
            <consortium name="WormBaseParasite"/>
        </authorList>
    </citation>
    <scope>IDENTIFICATION</scope>
</reference>
<dbReference type="EMBL" id="UYRS01018306">
    <property type="protein sequence ID" value="VDK32111.1"/>
    <property type="molecule type" value="Genomic_DNA"/>
</dbReference>
<dbReference type="AlphaFoldDB" id="A0A0R3W1L3"/>
<evidence type="ECO:0000313" key="4">
    <source>
        <dbReference type="WBParaSite" id="TASK_0000363501-mRNA-1"/>
    </source>
</evidence>
<sequence length="374" mass="41787">MLEISARSATATAARPAFAAEAKPTTISHGGIMDSRAFCGDAVAVAGHVRMDRQIVQMIISALPQELFLAAISAGVTADSDIDHCCETMAQLAIGQQEQLLAREFFNREQKAGEDDMECARNLQHLFRAGVRPPTIAAKLHAVKTDDLNHLVKAATRKHQELLLTLASNRWPNSTGPRWTPLRWTPRAGEPYYSFFCLLQNASRPFLRVSVKVEGYPCCLLLESGAVKSLVNLQAFLNLRSKFCTCLSSINLLSAEWDSGIVGALFLSEPTRHQWRKTQNTDPDTALVYERFLTSSYKPTGEEMNSSSKEAKRIWRQWSKLTLEDEVLWYQEDATSPKPLLAPGSLMQAVLQEFYKQLRHVGQKKMVEASSKRC</sequence>
<gene>
    <name evidence="2" type="ORF">TASK_LOCUS3636</name>
</gene>
<dbReference type="InterPro" id="IPR043784">
    <property type="entry name" value="DUF5726"/>
</dbReference>
<organism evidence="4">
    <name type="scientific">Taenia asiatica</name>
    <name type="common">Asian tapeworm</name>
    <dbReference type="NCBI Taxonomy" id="60517"/>
    <lineage>
        <taxon>Eukaryota</taxon>
        <taxon>Metazoa</taxon>
        <taxon>Spiralia</taxon>
        <taxon>Lophotrochozoa</taxon>
        <taxon>Platyhelminthes</taxon>
        <taxon>Cestoda</taxon>
        <taxon>Eucestoda</taxon>
        <taxon>Cyclophyllidea</taxon>
        <taxon>Taeniidae</taxon>
        <taxon>Taenia</taxon>
    </lineage>
</organism>